<evidence type="ECO:0000313" key="3">
    <source>
        <dbReference type="RefSeq" id="XP_039145198.1"/>
    </source>
</evidence>
<organism evidence="2 3">
    <name type="scientific">Dioscorea cayennensis subsp. rotundata</name>
    <name type="common">White Guinea yam</name>
    <name type="synonym">Dioscorea rotundata</name>
    <dbReference type="NCBI Taxonomy" id="55577"/>
    <lineage>
        <taxon>Eukaryota</taxon>
        <taxon>Viridiplantae</taxon>
        <taxon>Streptophyta</taxon>
        <taxon>Embryophyta</taxon>
        <taxon>Tracheophyta</taxon>
        <taxon>Spermatophyta</taxon>
        <taxon>Magnoliopsida</taxon>
        <taxon>Liliopsida</taxon>
        <taxon>Dioscoreales</taxon>
        <taxon>Dioscoreaceae</taxon>
        <taxon>Dioscorea</taxon>
    </lineage>
</organism>
<protein>
    <submittedName>
        <fullName evidence="3">F-box protein FBW2-like</fullName>
    </submittedName>
</protein>
<dbReference type="GeneID" id="120282445"/>
<reference evidence="3" key="1">
    <citation type="submission" date="2025-08" db="UniProtKB">
        <authorList>
            <consortium name="RefSeq"/>
        </authorList>
    </citation>
    <scope>IDENTIFICATION</scope>
</reference>
<gene>
    <name evidence="3" type="primary">LOC120282445</name>
</gene>
<accession>A0AB40D1A9</accession>
<dbReference type="Gene3D" id="1.20.1280.50">
    <property type="match status" value="1"/>
</dbReference>
<evidence type="ECO:0000259" key="1">
    <source>
        <dbReference type="Pfam" id="PF00646"/>
    </source>
</evidence>
<dbReference type="AlphaFoldDB" id="A0AB40D1A9"/>
<dbReference type="SUPFAM" id="SSF52047">
    <property type="entry name" value="RNI-like"/>
    <property type="match status" value="1"/>
</dbReference>
<dbReference type="PANTHER" id="PTHR38926:SF5">
    <property type="entry name" value="F-BOX AND LEUCINE-RICH REPEAT PROTEIN 6"/>
    <property type="match status" value="1"/>
</dbReference>
<name>A0AB40D1A9_DIOCR</name>
<feature type="domain" description="F-box" evidence="1">
    <location>
        <begin position="8"/>
        <end position="49"/>
    </location>
</feature>
<dbReference type="Proteomes" id="UP001515500">
    <property type="component" value="Chromosome 18"/>
</dbReference>
<sequence>MEMERRWEDMEMDCLVSIFRRLGLDDMVLSVPFVCKSWHKASLDPHCWQVLNFSTLDFMPLSHFAYRFTSLYSLKSFSVFNFMKLVLHRSAGFAVELFFPPWLDAPLAQLTSFSNECSRLKIIVLPRLLSQDEMMIPEFVAGFKELEYLEMQCKPRCFLEVVKEINLKCRNLVGLSMTGYVKHEDALAMVNLIPKLKYLNLSKSYMEKESLMVIVNGCRYLERLEVKGCFALEVDDEILRRTSYIKTFKYEGCRTAQEYFDDSEDDDDFTSSW</sequence>
<proteinExistence type="predicted"/>
<dbReference type="Gene3D" id="3.80.10.10">
    <property type="entry name" value="Ribonuclease Inhibitor"/>
    <property type="match status" value="1"/>
</dbReference>
<dbReference type="InterPro" id="IPR032675">
    <property type="entry name" value="LRR_dom_sf"/>
</dbReference>
<keyword evidence="2" id="KW-1185">Reference proteome</keyword>
<dbReference type="PANTHER" id="PTHR38926">
    <property type="entry name" value="F-BOX DOMAIN CONTAINING PROTEIN, EXPRESSED"/>
    <property type="match status" value="1"/>
</dbReference>
<dbReference type="Pfam" id="PF00646">
    <property type="entry name" value="F-box"/>
    <property type="match status" value="1"/>
</dbReference>
<evidence type="ECO:0000313" key="2">
    <source>
        <dbReference type="Proteomes" id="UP001515500"/>
    </source>
</evidence>
<dbReference type="RefSeq" id="XP_039145198.1">
    <property type="nucleotide sequence ID" value="XM_039289264.1"/>
</dbReference>
<dbReference type="InterPro" id="IPR001810">
    <property type="entry name" value="F-box_dom"/>
</dbReference>